<reference evidence="1 2" key="1">
    <citation type="journal article" date="2011" name="Proc. Natl. Acad. Sci. U.S.A.">
        <title>Genome and transcriptome analyses of the mountain pine beetle-fungal symbiont Grosmannia clavigera, a lodgepole pine pathogen.</title>
        <authorList>
            <person name="DiGuistini S."/>
            <person name="Wang Y."/>
            <person name="Liao N.Y."/>
            <person name="Taylor G."/>
            <person name="Tanguay P."/>
            <person name="Feau N."/>
            <person name="Henrissat B."/>
            <person name="Chan S.K."/>
            <person name="Hesse-Orce U."/>
            <person name="Alamouti S.M."/>
            <person name="Tsui C.K.M."/>
            <person name="Docking R.T."/>
            <person name="Levasseur A."/>
            <person name="Haridas S."/>
            <person name="Robertson G."/>
            <person name="Birol I."/>
            <person name="Holt R.A."/>
            <person name="Marra M.A."/>
            <person name="Hamelin R.C."/>
            <person name="Hirst M."/>
            <person name="Jones S.J.M."/>
            <person name="Bohlmann J."/>
            <person name="Breuil C."/>
        </authorList>
    </citation>
    <scope>NUCLEOTIDE SEQUENCE [LARGE SCALE GENOMIC DNA]</scope>
    <source>
        <strain evidence="2">kw1407 / UAMH 11150</strain>
    </source>
</reference>
<protein>
    <submittedName>
        <fullName evidence="1">Uncharacterized protein</fullName>
    </submittedName>
</protein>
<name>F0X8H6_GROCL</name>
<gene>
    <name evidence="1" type="ORF">CMQ_3670</name>
</gene>
<dbReference type="OrthoDB" id="408373at2759"/>
<dbReference type="eggNOG" id="ENOG502RJX8">
    <property type="taxonomic scope" value="Eukaryota"/>
</dbReference>
<proteinExistence type="predicted"/>
<dbReference type="GeneID" id="25976796"/>
<dbReference type="Proteomes" id="UP000007796">
    <property type="component" value="Unassembled WGS sequence"/>
</dbReference>
<accession>F0X8H6</accession>
<evidence type="ECO:0000313" key="1">
    <source>
        <dbReference type="EMBL" id="EFX05601.1"/>
    </source>
</evidence>
<dbReference type="InParanoid" id="F0X8H6"/>
<dbReference type="RefSeq" id="XP_014175083.1">
    <property type="nucleotide sequence ID" value="XM_014319608.1"/>
</dbReference>
<dbReference type="STRING" id="655863.F0X8H6"/>
<dbReference type="Gene3D" id="3.40.50.1820">
    <property type="entry name" value="alpha/beta hydrolase"/>
    <property type="match status" value="1"/>
</dbReference>
<keyword evidence="2" id="KW-1185">Reference proteome</keyword>
<dbReference type="AlphaFoldDB" id="F0X8H6"/>
<organism evidence="2">
    <name type="scientific">Grosmannia clavigera (strain kw1407 / UAMH 11150)</name>
    <name type="common">Blue stain fungus</name>
    <name type="synonym">Graphiocladiella clavigera</name>
    <dbReference type="NCBI Taxonomy" id="655863"/>
    <lineage>
        <taxon>Eukaryota</taxon>
        <taxon>Fungi</taxon>
        <taxon>Dikarya</taxon>
        <taxon>Ascomycota</taxon>
        <taxon>Pezizomycotina</taxon>
        <taxon>Sordariomycetes</taxon>
        <taxon>Sordariomycetidae</taxon>
        <taxon>Ophiostomatales</taxon>
        <taxon>Ophiostomataceae</taxon>
        <taxon>Leptographium</taxon>
    </lineage>
</organism>
<dbReference type="EMBL" id="GL629735">
    <property type="protein sequence ID" value="EFX05601.1"/>
    <property type="molecule type" value="Genomic_DNA"/>
</dbReference>
<dbReference type="InterPro" id="IPR029058">
    <property type="entry name" value="AB_hydrolase_fold"/>
</dbReference>
<dbReference type="SUPFAM" id="SSF53474">
    <property type="entry name" value="alpha/beta-Hydrolases"/>
    <property type="match status" value="1"/>
</dbReference>
<dbReference type="HOGENOM" id="CLU_1138095_0_0_1"/>
<sequence length="244" mass="26942">MYGGTNEESTKPLLICLHGGPGMSNRQETSIYSMFETRLRVLIYDARGSGLILNSAWADGVAGAMGALANVIRWEVTATSVNLLQGCHRPIAIKQIETIRVDVDRQKRVWSGTLLDDGDFLDAVVELLLVTAAANPRTSMDTNYCEGVQLQENDSLAAEALDKFSRGQGNTEVVSETETGANVRIYDDSWKLLGLIHPQTFAATQNTAFHDNMPRFQVLDRLCEVQGPFYMPYQGKRTNSAVYC</sequence>
<evidence type="ECO:0000313" key="2">
    <source>
        <dbReference type="Proteomes" id="UP000007796"/>
    </source>
</evidence>